<evidence type="ECO:0000256" key="1">
    <source>
        <dbReference type="SAM" id="MobiDB-lite"/>
    </source>
</evidence>
<gene>
    <name evidence="2" type="ORF">AAFF_G00214120</name>
</gene>
<dbReference type="Proteomes" id="UP001221898">
    <property type="component" value="Unassembled WGS sequence"/>
</dbReference>
<evidence type="ECO:0000313" key="3">
    <source>
        <dbReference type="Proteomes" id="UP001221898"/>
    </source>
</evidence>
<dbReference type="AlphaFoldDB" id="A0AAD7RH67"/>
<reference evidence="2" key="1">
    <citation type="journal article" date="2023" name="Science">
        <title>Genome structures resolve the early diversification of teleost fishes.</title>
        <authorList>
            <person name="Parey E."/>
            <person name="Louis A."/>
            <person name="Montfort J."/>
            <person name="Bouchez O."/>
            <person name="Roques C."/>
            <person name="Iampietro C."/>
            <person name="Lluch J."/>
            <person name="Castinel A."/>
            <person name="Donnadieu C."/>
            <person name="Desvignes T."/>
            <person name="Floi Bucao C."/>
            <person name="Jouanno E."/>
            <person name="Wen M."/>
            <person name="Mejri S."/>
            <person name="Dirks R."/>
            <person name="Jansen H."/>
            <person name="Henkel C."/>
            <person name="Chen W.J."/>
            <person name="Zahm M."/>
            <person name="Cabau C."/>
            <person name="Klopp C."/>
            <person name="Thompson A.W."/>
            <person name="Robinson-Rechavi M."/>
            <person name="Braasch I."/>
            <person name="Lecointre G."/>
            <person name="Bobe J."/>
            <person name="Postlethwait J.H."/>
            <person name="Berthelot C."/>
            <person name="Roest Crollius H."/>
            <person name="Guiguen Y."/>
        </authorList>
    </citation>
    <scope>NUCLEOTIDE SEQUENCE</scope>
    <source>
        <strain evidence="2">NC1722</strain>
    </source>
</reference>
<feature type="region of interest" description="Disordered" evidence="1">
    <location>
        <begin position="1"/>
        <end position="20"/>
    </location>
</feature>
<protein>
    <submittedName>
        <fullName evidence="2">Uncharacterized protein</fullName>
    </submittedName>
</protein>
<comment type="caution">
    <text evidence="2">The sequence shown here is derived from an EMBL/GenBank/DDBJ whole genome shotgun (WGS) entry which is preliminary data.</text>
</comment>
<proteinExistence type="predicted"/>
<name>A0AAD7RH67_9TELE</name>
<sequence length="126" mass="13843">MTFKRPERTPPGSPCPTLEGHSWPLDSRGYLAYTDSCSIFRDPLLSVTLTASRLLEALGGSDGGPEEEERPARAPHVVTARALAFAQRFLSLSLSQTRIPRPRRIPPASVRTEYTPILPRSCLDGV</sequence>
<organism evidence="2 3">
    <name type="scientific">Aldrovandia affinis</name>
    <dbReference type="NCBI Taxonomy" id="143900"/>
    <lineage>
        <taxon>Eukaryota</taxon>
        <taxon>Metazoa</taxon>
        <taxon>Chordata</taxon>
        <taxon>Craniata</taxon>
        <taxon>Vertebrata</taxon>
        <taxon>Euteleostomi</taxon>
        <taxon>Actinopterygii</taxon>
        <taxon>Neopterygii</taxon>
        <taxon>Teleostei</taxon>
        <taxon>Notacanthiformes</taxon>
        <taxon>Halosauridae</taxon>
        <taxon>Aldrovandia</taxon>
    </lineage>
</organism>
<keyword evidence="3" id="KW-1185">Reference proteome</keyword>
<evidence type="ECO:0000313" key="2">
    <source>
        <dbReference type="EMBL" id="KAJ8383842.1"/>
    </source>
</evidence>
<accession>A0AAD7RH67</accession>
<dbReference type="EMBL" id="JAINUG010000284">
    <property type="protein sequence ID" value="KAJ8383842.1"/>
    <property type="molecule type" value="Genomic_DNA"/>
</dbReference>